<proteinExistence type="predicted"/>
<dbReference type="OrthoDB" id="7161229at2"/>
<evidence type="ECO:0000256" key="2">
    <source>
        <dbReference type="SAM" id="SignalP"/>
    </source>
</evidence>
<protein>
    <submittedName>
        <fullName evidence="3">Uncharacterized protein</fullName>
    </submittedName>
</protein>
<organism evidence="3 4">
    <name type="scientific">Candidatus Cytomitobacter indipagum</name>
    <dbReference type="NCBI Taxonomy" id="2601575"/>
    <lineage>
        <taxon>Bacteria</taxon>
        <taxon>Pseudomonadati</taxon>
        <taxon>Pseudomonadota</taxon>
        <taxon>Alphaproteobacteria</taxon>
        <taxon>Holosporales</taxon>
        <taxon>Holosporaceae</taxon>
        <taxon>Candidatus Cytomitobacter</taxon>
    </lineage>
</organism>
<feature type="chain" id="PRO_5023013364" evidence="2">
    <location>
        <begin position="21"/>
        <end position="462"/>
    </location>
</feature>
<dbReference type="RefSeq" id="WP_148980945.1">
    <property type="nucleotide sequence ID" value="NZ_CP043315.1"/>
</dbReference>
<gene>
    <name evidence="3" type="ORF">FZC35_01775</name>
</gene>
<dbReference type="EMBL" id="CP043315">
    <property type="protein sequence ID" value="QEK38098.1"/>
    <property type="molecule type" value="Genomic_DNA"/>
</dbReference>
<sequence length="462" mass="53264">MNIIKSALALFVLSSNYSNAASNFQFKEFDHNAMSVLSCTYKIVQDKKLKHITIIKDIDMEDIDMEGDKDSLIKYISTISETELTEQSGLSEIKDALMLSASSIEDTYLRELAEELCVLRSNDPEEHHRNLSALTHKAVNQFIYLSCIGYCSDYNEDLTYHIKNASFELKEIADILNDTKEPLLKEIAQNSLKLISRCSFENSKIIVNDPNANIDQINRIMANFSSIDELEIVSQADIDIIVSKFPNIKILTLYDCLCKIDVQLDSLKKLTIRHARSHEICSDKIPNVETVNIMLDFPVEYDDDDDESDDFNVDLYKIPNFIWDLKNLENLIVENKDEEIVRIEDMIDEEDEEIESLTDEEIEEIEEKRIARKKLYFKTINQVTLGIDLKSSSVTDLYIDIATNRSVTNLYYALTHFPKLKNLTIRYHGLGKYEQYPIDYGVIELAKQGVEVEVDEINYELF</sequence>
<evidence type="ECO:0000256" key="1">
    <source>
        <dbReference type="SAM" id="Coils"/>
    </source>
</evidence>
<name>A0A5C0UDN4_9PROT</name>
<dbReference type="KEGG" id="cip:FZC35_01775"/>
<keyword evidence="2" id="KW-0732">Signal</keyword>
<feature type="signal peptide" evidence="2">
    <location>
        <begin position="1"/>
        <end position="20"/>
    </location>
</feature>
<evidence type="ECO:0000313" key="3">
    <source>
        <dbReference type="EMBL" id="QEK38098.1"/>
    </source>
</evidence>
<accession>A0A5C0UDN4</accession>
<evidence type="ECO:0000313" key="4">
    <source>
        <dbReference type="Proteomes" id="UP000325155"/>
    </source>
</evidence>
<dbReference type="AlphaFoldDB" id="A0A5C0UDN4"/>
<reference evidence="3 4" key="1">
    <citation type="submission" date="2019-08" db="EMBL/GenBank/DDBJ databases">
        <title>Highly reduced genomes of protist endosymbionts show evolutionary convergence.</title>
        <authorList>
            <person name="George E."/>
            <person name="Husnik F."/>
            <person name="Tashyreva D."/>
            <person name="Prokopchuk G."/>
            <person name="Horak A."/>
            <person name="Kwong W.K."/>
            <person name="Lukes J."/>
            <person name="Keeling P.J."/>
        </authorList>
    </citation>
    <scope>NUCLEOTIDE SEQUENCE [LARGE SCALE GENOMIC DNA]</scope>
    <source>
        <strain evidence="3">1605</strain>
    </source>
</reference>
<feature type="coiled-coil region" evidence="1">
    <location>
        <begin position="333"/>
        <end position="367"/>
    </location>
</feature>
<keyword evidence="4" id="KW-1185">Reference proteome</keyword>
<dbReference type="Proteomes" id="UP000325155">
    <property type="component" value="Chromosome"/>
</dbReference>
<keyword evidence="1" id="KW-0175">Coiled coil</keyword>
<dbReference type="SUPFAM" id="SSF52047">
    <property type="entry name" value="RNI-like"/>
    <property type="match status" value="1"/>
</dbReference>